<dbReference type="OrthoDB" id="442064at2"/>
<sequence>MQLVMIETNGNQNYIFSSPRLRENIGASAQLVRLKEWTDKALRDTGVRQAWAEFHEPKQQARPKPSPPRESTSPSRFSSLWVSRASGKVIFMVDTAEQAKSIIGHVTRTALAQAPGIDVSGVFIDMGEATHVDEALLRTLHSEASRYALERPPAGSRFSQIPFLARARDSALPAAPPLNTFLPNGLADEAKQDLITAYSLPSRVKRYEAYRARKALIERAVGTNPGLKEDRDEDRLVRDPTQLENKYKESKYKELQEQLKHDLMQTFLIDTDEDEGTVPDDYTDDVDTDTAADNADNSLRAIEEVFQDTEVVDREIEPDDLVNVTKLSKVAVIHIDGNGIGAIMRNLEVAKSCVDAEEFKSSIGCQPDDPDAVRRFILGVSTQLDAVVTSAFANAWFDIARWAQRDKHAQQLDFTVVPVVPVILGGDDVTVITSGDYAIPFATSFLKHFEKKTAADPLLKYLHGVDRGAASGDDQPEYTPGPMTAAAGVAVVRRNFPFHIAYDLAERLVEAAKRVGKAQVPAVSTLTYHVLFDTTVLDADEVLSAYKSFTTRPFLLSPASTGEGSGSAAQHLEWSEVCEQVDKFNGLTEEDEKSGEARFPRTRATRIRRFLSDAAQAQLREKTALRDELKKRAEDEWRSAKDALGKHVEAIGGTKALFDLLELSDLLPERYLAEQLSETSSRAPESASQQSEEAQA</sequence>
<dbReference type="Proteomes" id="UP000199671">
    <property type="component" value="Unassembled WGS sequence"/>
</dbReference>
<gene>
    <name evidence="2" type="ORF">SAMN04487766_10153</name>
</gene>
<feature type="compositionally biased region" description="Low complexity" evidence="1">
    <location>
        <begin position="685"/>
        <end position="696"/>
    </location>
</feature>
<dbReference type="InterPro" id="IPR043128">
    <property type="entry name" value="Rev_trsase/Diguanyl_cyclase"/>
</dbReference>
<reference evidence="2 3" key="1">
    <citation type="submission" date="2016-10" db="EMBL/GenBank/DDBJ databases">
        <authorList>
            <person name="de Groot N.N."/>
        </authorList>
    </citation>
    <scope>NUCLEOTIDE SEQUENCE [LARGE SCALE GENOMIC DNA]</scope>
    <source>
        <strain evidence="2 3">KPR-7B</strain>
    </source>
</reference>
<evidence type="ECO:0000313" key="2">
    <source>
        <dbReference type="EMBL" id="SDM24127.1"/>
    </source>
</evidence>
<organism evidence="2 3">
    <name type="scientific">Actinomyces ruminicola</name>
    <dbReference type="NCBI Taxonomy" id="332524"/>
    <lineage>
        <taxon>Bacteria</taxon>
        <taxon>Bacillati</taxon>
        <taxon>Actinomycetota</taxon>
        <taxon>Actinomycetes</taxon>
        <taxon>Actinomycetales</taxon>
        <taxon>Actinomycetaceae</taxon>
        <taxon>Actinomyces</taxon>
    </lineage>
</organism>
<feature type="region of interest" description="Disordered" evidence="1">
    <location>
        <begin position="53"/>
        <end position="77"/>
    </location>
</feature>
<accession>A0A1G9RMH4</accession>
<evidence type="ECO:0000256" key="1">
    <source>
        <dbReference type="SAM" id="MobiDB-lite"/>
    </source>
</evidence>
<dbReference type="Gene3D" id="3.30.70.270">
    <property type="match status" value="1"/>
</dbReference>
<proteinExistence type="predicted"/>
<evidence type="ECO:0000313" key="3">
    <source>
        <dbReference type="Proteomes" id="UP000199671"/>
    </source>
</evidence>
<feature type="compositionally biased region" description="Acidic residues" evidence="1">
    <location>
        <begin position="273"/>
        <end position="290"/>
    </location>
</feature>
<feature type="region of interest" description="Disordered" evidence="1">
    <location>
        <begin position="273"/>
        <end position="292"/>
    </location>
</feature>
<feature type="region of interest" description="Disordered" evidence="1">
    <location>
        <begin position="675"/>
        <end position="696"/>
    </location>
</feature>
<name>A0A1G9RMH4_9ACTO</name>
<dbReference type="AlphaFoldDB" id="A0A1G9RMH4"/>
<dbReference type="EMBL" id="FNHU01000001">
    <property type="protein sequence ID" value="SDM24127.1"/>
    <property type="molecule type" value="Genomic_DNA"/>
</dbReference>
<protein>
    <submittedName>
        <fullName evidence="2">Uncharacterized protein</fullName>
    </submittedName>
</protein>